<evidence type="ECO:0000313" key="2">
    <source>
        <dbReference type="Proteomes" id="UP000006038"/>
    </source>
</evidence>
<dbReference type="Pfam" id="PF01161">
    <property type="entry name" value="PBP"/>
    <property type="match status" value="1"/>
</dbReference>
<dbReference type="HOGENOM" id="CLU_043994_6_1_1"/>
<dbReference type="InterPro" id="IPR036610">
    <property type="entry name" value="PEBP-like_sf"/>
</dbReference>
<accession>J3KXF3</accession>
<dbReference type="OMA" id="FRQMARG"/>
<dbReference type="SUPFAM" id="SSF49777">
    <property type="entry name" value="PEBP-like"/>
    <property type="match status" value="1"/>
</dbReference>
<sequence>MSANSLVLGRVIGDVVDPFSPAVTLRVSYNGVRVVNGEDLRPSAVAARPRVEVGSGDDIRDYSYTLVMVDPDAPNPSNPTLRELVTDIPGATDANYGREVVCYESPRPAAGIHRVAVVLFRQMAHGTVGQPPLLRHNFSTRSFADDHGLG</sequence>
<dbReference type="Gramene" id="OB01G16590.1">
    <property type="protein sequence ID" value="OB01G16590.1"/>
    <property type="gene ID" value="OB01G16590"/>
</dbReference>
<dbReference type="InterPro" id="IPR008914">
    <property type="entry name" value="PEBP"/>
</dbReference>
<reference evidence="1" key="2">
    <citation type="submission" date="2013-04" db="UniProtKB">
        <authorList>
            <consortium name="EnsemblPlants"/>
        </authorList>
    </citation>
    <scope>IDENTIFICATION</scope>
</reference>
<evidence type="ECO:0000313" key="1">
    <source>
        <dbReference type="EnsemblPlants" id="OB01G16590.1"/>
    </source>
</evidence>
<dbReference type="InterPro" id="IPR035810">
    <property type="entry name" value="PEBP_euk"/>
</dbReference>
<proteinExistence type="predicted"/>
<dbReference type="STRING" id="4533.J3KXF3"/>
<dbReference type="AlphaFoldDB" id="J3KXF3"/>
<dbReference type="PANTHER" id="PTHR11362:SF106">
    <property type="entry name" value="OS01G0202700 PROTEIN"/>
    <property type="match status" value="1"/>
</dbReference>
<dbReference type="Proteomes" id="UP000006038">
    <property type="component" value="Chromosome 1"/>
</dbReference>
<dbReference type="PANTHER" id="PTHR11362">
    <property type="entry name" value="PHOSPHATIDYLETHANOLAMINE-BINDING PROTEIN"/>
    <property type="match status" value="1"/>
</dbReference>
<name>J3KXF3_ORYBR</name>
<protein>
    <submittedName>
        <fullName evidence="1">Uncharacterized protein</fullName>
    </submittedName>
</protein>
<dbReference type="CDD" id="cd00866">
    <property type="entry name" value="PEBP_euk"/>
    <property type="match status" value="1"/>
</dbReference>
<dbReference type="EnsemblPlants" id="OB01G16590.1">
    <property type="protein sequence ID" value="OB01G16590.1"/>
    <property type="gene ID" value="OB01G16590"/>
</dbReference>
<reference evidence="1" key="1">
    <citation type="journal article" date="2013" name="Nat. Commun.">
        <title>Whole-genome sequencing of Oryza brachyantha reveals mechanisms underlying Oryza genome evolution.</title>
        <authorList>
            <person name="Chen J."/>
            <person name="Huang Q."/>
            <person name="Gao D."/>
            <person name="Wang J."/>
            <person name="Lang Y."/>
            <person name="Liu T."/>
            <person name="Li B."/>
            <person name="Bai Z."/>
            <person name="Luis Goicoechea J."/>
            <person name="Liang C."/>
            <person name="Chen C."/>
            <person name="Zhang W."/>
            <person name="Sun S."/>
            <person name="Liao Y."/>
            <person name="Zhang X."/>
            <person name="Yang L."/>
            <person name="Song C."/>
            <person name="Wang M."/>
            <person name="Shi J."/>
            <person name="Liu G."/>
            <person name="Liu J."/>
            <person name="Zhou H."/>
            <person name="Zhou W."/>
            <person name="Yu Q."/>
            <person name="An N."/>
            <person name="Chen Y."/>
            <person name="Cai Q."/>
            <person name="Wang B."/>
            <person name="Liu B."/>
            <person name="Min J."/>
            <person name="Huang Y."/>
            <person name="Wu H."/>
            <person name="Li Z."/>
            <person name="Zhang Y."/>
            <person name="Yin Y."/>
            <person name="Song W."/>
            <person name="Jiang J."/>
            <person name="Jackson S.A."/>
            <person name="Wing R.A."/>
            <person name="Wang J."/>
            <person name="Chen M."/>
        </authorList>
    </citation>
    <scope>NUCLEOTIDE SEQUENCE [LARGE SCALE GENOMIC DNA]</scope>
    <source>
        <strain evidence="1">cv. IRGC 101232</strain>
    </source>
</reference>
<keyword evidence="2" id="KW-1185">Reference proteome</keyword>
<dbReference type="Gene3D" id="3.90.280.10">
    <property type="entry name" value="PEBP-like"/>
    <property type="match status" value="1"/>
</dbReference>
<organism evidence="1">
    <name type="scientific">Oryza brachyantha</name>
    <name type="common">malo sina</name>
    <dbReference type="NCBI Taxonomy" id="4533"/>
    <lineage>
        <taxon>Eukaryota</taxon>
        <taxon>Viridiplantae</taxon>
        <taxon>Streptophyta</taxon>
        <taxon>Embryophyta</taxon>
        <taxon>Tracheophyta</taxon>
        <taxon>Spermatophyta</taxon>
        <taxon>Magnoliopsida</taxon>
        <taxon>Liliopsida</taxon>
        <taxon>Poales</taxon>
        <taxon>Poaceae</taxon>
        <taxon>BOP clade</taxon>
        <taxon>Oryzoideae</taxon>
        <taxon>Oryzeae</taxon>
        <taxon>Oryzinae</taxon>
        <taxon>Oryza</taxon>
    </lineage>
</organism>
<dbReference type="eggNOG" id="KOG3346">
    <property type="taxonomic scope" value="Eukaryota"/>
</dbReference>